<sequence>MDTKDTKKQLCRIGRKMKEGGLVVACDGNISYRRDDGLIVITPSGVPKGELRPSDLLLIDMQGHIVKGKGKASSETSLHLEIYKARPDVKAIVHCHPVTATAVSVAGLEFPSQVVTEGRDFLGPVITVPFAEPGSMDLAVKCAQGLKKVNVILMASHGACAVGTNLNQAFYRMETLESVAKIYRNAMTFHAAYRVIHEEGQVHSLADVFTL</sequence>
<dbReference type="Pfam" id="PF00596">
    <property type="entry name" value="Aldolase_II"/>
    <property type="match status" value="1"/>
</dbReference>
<organism evidence="4 5">
    <name type="scientific">Megasphaera hexanoica</name>
    <dbReference type="NCBI Taxonomy" id="1675036"/>
    <lineage>
        <taxon>Bacteria</taxon>
        <taxon>Bacillati</taxon>
        <taxon>Bacillota</taxon>
        <taxon>Negativicutes</taxon>
        <taxon>Veillonellales</taxon>
        <taxon>Veillonellaceae</taxon>
        <taxon>Megasphaera</taxon>
    </lineage>
</organism>
<dbReference type="InterPro" id="IPR036409">
    <property type="entry name" value="Aldolase_II/adducin_N_sf"/>
</dbReference>
<dbReference type="SUPFAM" id="SSF53639">
    <property type="entry name" value="AraD/HMP-PK domain-like"/>
    <property type="match status" value="1"/>
</dbReference>
<accession>A0A848BQN1</accession>
<proteinExistence type="predicted"/>
<keyword evidence="2" id="KW-0456">Lyase</keyword>
<feature type="domain" description="Class II aldolase/adducin N-terminal" evidence="3">
    <location>
        <begin position="8"/>
        <end position="184"/>
    </location>
</feature>
<dbReference type="Proteomes" id="UP000591071">
    <property type="component" value="Unassembled WGS sequence"/>
</dbReference>
<dbReference type="AlphaFoldDB" id="A0A848BQN1"/>
<comment type="caution">
    <text evidence="4">The sequence shown here is derived from an EMBL/GenBank/DDBJ whole genome shotgun (WGS) entry which is preliminary data.</text>
</comment>
<reference evidence="4 5" key="1">
    <citation type="submission" date="2020-04" db="EMBL/GenBank/DDBJ databases">
        <authorList>
            <person name="Hitch T.C.A."/>
            <person name="Wylensek D."/>
            <person name="Clavel T."/>
        </authorList>
    </citation>
    <scope>NUCLEOTIDE SEQUENCE [LARGE SCALE GENOMIC DNA]</scope>
    <source>
        <strain evidence="4 5">Oil-RF-744-FAT-WT-6-1</strain>
    </source>
</reference>
<dbReference type="GO" id="GO:0046872">
    <property type="term" value="F:metal ion binding"/>
    <property type="evidence" value="ECO:0007669"/>
    <property type="project" value="UniProtKB-KW"/>
</dbReference>
<gene>
    <name evidence="4" type="ORF">HF872_02820</name>
</gene>
<dbReference type="GO" id="GO:0016832">
    <property type="term" value="F:aldehyde-lyase activity"/>
    <property type="evidence" value="ECO:0007669"/>
    <property type="project" value="TreeGrafter"/>
</dbReference>
<name>A0A848BQN1_9FIRM</name>
<dbReference type="GO" id="GO:0019323">
    <property type="term" value="P:pentose catabolic process"/>
    <property type="evidence" value="ECO:0007669"/>
    <property type="project" value="TreeGrafter"/>
</dbReference>
<keyword evidence="1" id="KW-0479">Metal-binding</keyword>
<evidence type="ECO:0000313" key="4">
    <source>
        <dbReference type="EMBL" id="NME27565.1"/>
    </source>
</evidence>
<dbReference type="InterPro" id="IPR050197">
    <property type="entry name" value="Aldolase_class_II_sugar_metab"/>
</dbReference>
<dbReference type="EMBL" id="JABAFG010000003">
    <property type="protein sequence ID" value="NME27565.1"/>
    <property type="molecule type" value="Genomic_DNA"/>
</dbReference>
<evidence type="ECO:0000256" key="2">
    <source>
        <dbReference type="ARBA" id="ARBA00023239"/>
    </source>
</evidence>
<evidence type="ECO:0000313" key="5">
    <source>
        <dbReference type="Proteomes" id="UP000591071"/>
    </source>
</evidence>
<dbReference type="SMART" id="SM01007">
    <property type="entry name" value="Aldolase_II"/>
    <property type="match status" value="1"/>
</dbReference>
<dbReference type="RefSeq" id="WP_170087209.1">
    <property type="nucleotide sequence ID" value="NZ_JABAFG010000003.1"/>
</dbReference>
<dbReference type="PANTHER" id="PTHR22789">
    <property type="entry name" value="FUCULOSE PHOSPHATE ALDOLASE"/>
    <property type="match status" value="1"/>
</dbReference>
<dbReference type="Gene3D" id="3.40.225.10">
    <property type="entry name" value="Class II aldolase/adducin N-terminal domain"/>
    <property type="match status" value="1"/>
</dbReference>
<evidence type="ECO:0000259" key="3">
    <source>
        <dbReference type="SMART" id="SM01007"/>
    </source>
</evidence>
<evidence type="ECO:0000256" key="1">
    <source>
        <dbReference type="ARBA" id="ARBA00022723"/>
    </source>
</evidence>
<protein>
    <submittedName>
        <fullName evidence="4">Class II aldolase/adducin family protein</fullName>
    </submittedName>
</protein>
<dbReference type="PANTHER" id="PTHR22789:SF0">
    <property type="entry name" value="3-OXO-TETRONATE 4-PHOSPHATE DECARBOXYLASE-RELATED"/>
    <property type="match status" value="1"/>
</dbReference>
<dbReference type="InterPro" id="IPR001303">
    <property type="entry name" value="Aldolase_II/adducin_N"/>
</dbReference>
<dbReference type="GO" id="GO:0005829">
    <property type="term" value="C:cytosol"/>
    <property type="evidence" value="ECO:0007669"/>
    <property type="project" value="TreeGrafter"/>
</dbReference>